<dbReference type="GO" id="GO:0007266">
    <property type="term" value="P:Rho protein signal transduction"/>
    <property type="evidence" value="ECO:0007669"/>
    <property type="project" value="InterPro"/>
</dbReference>
<keyword evidence="14" id="KW-1185">Reference proteome</keyword>
<comment type="subcellular location">
    <subcellularLocation>
        <location evidence="2">Cytoplasm</location>
    </subcellularLocation>
    <subcellularLocation>
        <location evidence="1">Membrane</location>
        <topology evidence="1">Multi-pass membrane protein</topology>
    </subcellularLocation>
</comment>
<dbReference type="InterPro" id="IPR000406">
    <property type="entry name" value="Rho_GDI"/>
</dbReference>
<feature type="transmembrane region" description="Helical" evidence="12">
    <location>
        <begin position="407"/>
        <end position="429"/>
    </location>
</feature>
<dbReference type="AlphaFoldDB" id="A0A1I8JL64"/>
<evidence type="ECO:0000256" key="7">
    <source>
        <dbReference type="ARBA" id="ARBA00022729"/>
    </source>
</evidence>
<evidence type="ECO:0000256" key="6">
    <source>
        <dbReference type="ARBA" id="ARBA00022692"/>
    </source>
</evidence>
<keyword evidence="6 12" id="KW-0812">Transmembrane</keyword>
<comment type="similarity">
    <text evidence="3">Belongs to the Rho GDI family.</text>
</comment>
<dbReference type="FunFam" id="2.70.50.30:FF:000004">
    <property type="entry name" value="Rho GDP-dissociation inhibitor 1"/>
    <property type="match status" value="1"/>
</dbReference>
<dbReference type="WBParaSite" id="maker-uti_cns_0048731-snap-gene-0.16-mRNA-1">
    <property type="protein sequence ID" value="maker-uti_cns_0048731-snap-gene-0.16-mRNA-1"/>
    <property type="gene ID" value="maker-uti_cns_0048731-snap-gene-0.16"/>
</dbReference>
<dbReference type="GO" id="GO:0005094">
    <property type="term" value="F:Rho GDP-dissociation inhibitor activity"/>
    <property type="evidence" value="ECO:0007669"/>
    <property type="project" value="InterPro"/>
</dbReference>
<dbReference type="Pfam" id="PF02115">
    <property type="entry name" value="Rho_GDI"/>
    <property type="match status" value="1"/>
</dbReference>
<evidence type="ECO:0000256" key="11">
    <source>
        <dbReference type="SAM" id="MobiDB-lite"/>
    </source>
</evidence>
<dbReference type="Pfam" id="PF09335">
    <property type="entry name" value="VTT_dom"/>
    <property type="match status" value="1"/>
</dbReference>
<evidence type="ECO:0000259" key="13">
    <source>
        <dbReference type="Pfam" id="PF09335"/>
    </source>
</evidence>
<evidence type="ECO:0000313" key="15">
    <source>
        <dbReference type="WBParaSite" id="maker-uti_cns_0048731-snap-gene-0.16-mRNA-1"/>
    </source>
</evidence>
<name>A0A1I8JL64_9PLAT</name>
<sequence>MAEKGDNDDLVPEDTGFKPPAPKSLDEILNADKDDPSLENYKKQLLGNTVPPVFPDNPRNVIVQKIQIEFLGESREPANIQLMDADLSVLKKSPIVIKEGVNYRVKVFFYVQREIVAGLRYINCSYKMGIRVAKDDLMVGSYPPKAEPHVYSSPAQEAPSGMMARGTYTIKSRFTDDDRNDFLSWEWAIKIKDSLACVPVLFCIYTAYLYTLATVYRPAIAENQLKGSKNAEMKFPTSLADLNQLASLLKSFKDDHPGYVFALFCSAYVYKQCFAIPGSVFMNLLGGALFGLARGFPLCCLLTACGATGCYLMSRHFGKRLVERAFHRRLEPLRRRVQQNRRSLFAMLLSLRLFPMSPNWFLNMASPLLGVPLLHFFPSVFLGLMPYNFITVEAGCMLSSLTSVSDLFSTGTMLKLTVLSGLVAAFVLLKRRYASPETLRQSEYSDGLLNGKGL</sequence>
<dbReference type="PANTHER" id="PTHR43220:SF21">
    <property type="entry name" value="TRANSMEMBRANE PROTEIN 41A"/>
    <property type="match status" value="1"/>
</dbReference>
<keyword evidence="4" id="KW-0343">GTPase activation</keyword>
<keyword evidence="7" id="KW-0732">Signal</keyword>
<feature type="region of interest" description="Disordered" evidence="11">
    <location>
        <begin position="1"/>
        <end position="29"/>
    </location>
</feature>
<evidence type="ECO:0000313" key="14">
    <source>
        <dbReference type="Proteomes" id="UP000095280"/>
    </source>
</evidence>
<feature type="domain" description="VTT" evidence="13">
    <location>
        <begin position="276"/>
        <end position="395"/>
    </location>
</feature>
<evidence type="ECO:0000256" key="12">
    <source>
        <dbReference type="SAM" id="Phobius"/>
    </source>
</evidence>
<protein>
    <submittedName>
        <fullName evidence="15">Transmembrane protein</fullName>
    </submittedName>
</protein>
<feature type="transmembrane region" description="Helical" evidence="12">
    <location>
        <begin position="259"/>
        <end position="282"/>
    </location>
</feature>
<feature type="transmembrane region" description="Helical" evidence="12">
    <location>
        <begin position="288"/>
        <end position="314"/>
    </location>
</feature>
<evidence type="ECO:0000256" key="4">
    <source>
        <dbReference type="ARBA" id="ARBA00022468"/>
    </source>
</evidence>
<evidence type="ECO:0000256" key="3">
    <source>
        <dbReference type="ARBA" id="ARBA00009758"/>
    </source>
</evidence>
<dbReference type="Gene3D" id="2.70.50.30">
    <property type="entry name" value="Coagulation Factor XIII, subunit A, domain 1"/>
    <property type="match status" value="1"/>
</dbReference>
<dbReference type="InterPro" id="IPR045014">
    <property type="entry name" value="TM41A/B"/>
</dbReference>
<evidence type="ECO:0000256" key="2">
    <source>
        <dbReference type="ARBA" id="ARBA00004496"/>
    </source>
</evidence>
<keyword evidence="8 12" id="KW-1133">Transmembrane helix</keyword>
<dbReference type="InterPro" id="IPR024792">
    <property type="entry name" value="RhoGDI_dom_sf"/>
</dbReference>
<dbReference type="InterPro" id="IPR014756">
    <property type="entry name" value="Ig_E-set"/>
</dbReference>
<dbReference type="GO" id="GO:0005096">
    <property type="term" value="F:GTPase activator activity"/>
    <property type="evidence" value="ECO:0007669"/>
    <property type="project" value="UniProtKB-KW"/>
</dbReference>
<organism evidence="14 15">
    <name type="scientific">Macrostomum lignano</name>
    <dbReference type="NCBI Taxonomy" id="282301"/>
    <lineage>
        <taxon>Eukaryota</taxon>
        <taxon>Metazoa</taxon>
        <taxon>Spiralia</taxon>
        <taxon>Lophotrochozoa</taxon>
        <taxon>Platyhelminthes</taxon>
        <taxon>Rhabditophora</taxon>
        <taxon>Macrostomorpha</taxon>
        <taxon>Macrostomida</taxon>
        <taxon>Macrostomidae</taxon>
        <taxon>Macrostomum</taxon>
    </lineage>
</organism>
<keyword evidence="5" id="KW-0963">Cytoplasm</keyword>
<dbReference type="GO" id="GO:0005737">
    <property type="term" value="C:cytoplasm"/>
    <property type="evidence" value="ECO:0007669"/>
    <property type="project" value="UniProtKB-SubCell"/>
</dbReference>
<comment type="similarity">
    <text evidence="10">Belongs to the TMEM41 family.</text>
</comment>
<accession>A0A1I8JL64</accession>
<dbReference type="InterPro" id="IPR032816">
    <property type="entry name" value="VTT_dom"/>
</dbReference>
<evidence type="ECO:0000256" key="10">
    <source>
        <dbReference type="ARBA" id="ARBA00025797"/>
    </source>
</evidence>
<reference evidence="15" key="1">
    <citation type="submission" date="2016-11" db="UniProtKB">
        <authorList>
            <consortium name="WormBaseParasite"/>
        </authorList>
    </citation>
    <scope>IDENTIFICATION</scope>
</reference>
<dbReference type="Proteomes" id="UP000095280">
    <property type="component" value="Unplaced"/>
</dbReference>
<dbReference type="GO" id="GO:0016020">
    <property type="term" value="C:membrane"/>
    <property type="evidence" value="ECO:0007669"/>
    <property type="project" value="UniProtKB-SubCell"/>
</dbReference>
<evidence type="ECO:0000256" key="9">
    <source>
        <dbReference type="ARBA" id="ARBA00023136"/>
    </source>
</evidence>
<dbReference type="PANTHER" id="PTHR43220">
    <property type="match status" value="1"/>
</dbReference>
<proteinExistence type="inferred from homology"/>
<evidence type="ECO:0000256" key="1">
    <source>
        <dbReference type="ARBA" id="ARBA00004141"/>
    </source>
</evidence>
<evidence type="ECO:0000256" key="8">
    <source>
        <dbReference type="ARBA" id="ARBA00022989"/>
    </source>
</evidence>
<keyword evidence="9 12" id="KW-0472">Membrane</keyword>
<dbReference type="PRINTS" id="PR00492">
    <property type="entry name" value="RHOGDI"/>
</dbReference>
<evidence type="ECO:0000256" key="5">
    <source>
        <dbReference type="ARBA" id="ARBA00022490"/>
    </source>
</evidence>
<dbReference type="SUPFAM" id="SSF81296">
    <property type="entry name" value="E set domains"/>
    <property type="match status" value="1"/>
</dbReference>